<evidence type="ECO:0000313" key="7">
    <source>
        <dbReference type="EMBL" id="NQV66604.1"/>
    </source>
</evidence>
<dbReference type="PIRSF" id="PIRSF006278">
    <property type="entry name" value="ACCD_DCysDesulf"/>
    <property type="match status" value="1"/>
</dbReference>
<dbReference type="PANTHER" id="PTHR43780">
    <property type="entry name" value="1-AMINOCYCLOPROPANE-1-CARBOXYLATE DEAMINASE-RELATED"/>
    <property type="match status" value="1"/>
</dbReference>
<organism evidence="7 8">
    <name type="scientific">SAR86 cluster bacterium</name>
    <dbReference type="NCBI Taxonomy" id="2030880"/>
    <lineage>
        <taxon>Bacteria</taxon>
        <taxon>Pseudomonadati</taxon>
        <taxon>Pseudomonadota</taxon>
        <taxon>Gammaproteobacteria</taxon>
        <taxon>SAR86 cluster</taxon>
    </lineage>
</organism>
<comment type="similarity">
    <text evidence="2">Belongs to the ACC deaminase/D-cysteine desulfhydrase family.</text>
</comment>
<reference evidence="7" key="1">
    <citation type="submission" date="2020-05" db="EMBL/GenBank/DDBJ databases">
        <title>Sulfur intermediates as new biogeochemical hubs in an aquatic model microbial ecosystem.</title>
        <authorList>
            <person name="Vigneron A."/>
        </authorList>
    </citation>
    <scope>NUCLEOTIDE SEQUENCE</scope>
    <source>
        <strain evidence="7">Bin.250</strain>
    </source>
</reference>
<dbReference type="Gene3D" id="3.40.50.1100">
    <property type="match status" value="2"/>
</dbReference>
<dbReference type="GO" id="GO:0019148">
    <property type="term" value="F:D-cysteine desulfhydrase activity"/>
    <property type="evidence" value="ECO:0007669"/>
    <property type="project" value="TreeGrafter"/>
</dbReference>
<dbReference type="SUPFAM" id="SSF53686">
    <property type="entry name" value="Tryptophan synthase beta subunit-like PLP-dependent enzymes"/>
    <property type="match status" value="1"/>
</dbReference>
<feature type="modified residue" description="N6-(pyridoxal phosphate)lysine" evidence="5">
    <location>
        <position position="33"/>
    </location>
</feature>
<evidence type="ECO:0000256" key="3">
    <source>
        <dbReference type="ARBA" id="ARBA00022898"/>
    </source>
</evidence>
<comment type="cofactor">
    <cofactor evidence="1">
        <name>pyridoxal 5'-phosphate</name>
        <dbReference type="ChEBI" id="CHEBI:597326"/>
    </cofactor>
</comment>
<dbReference type="AlphaFoldDB" id="A0A972VYF1"/>
<name>A0A972VYF1_9GAMM</name>
<dbReference type="Pfam" id="PF00291">
    <property type="entry name" value="PALP"/>
    <property type="match status" value="1"/>
</dbReference>
<dbReference type="InterPro" id="IPR027278">
    <property type="entry name" value="ACCD_DCysDesulf"/>
</dbReference>
<evidence type="ECO:0000259" key="6">
    <source>
        <dbReference type="Pfam" id="PF00291"/>
    </source>
</evidence>
<dbReference type="InterPro" id="IPR036052">
    <property type="entry name" value="TrpB-like_PALP_sf"/>
</dbReference>
<evidence type="ECO:0000313" key="8">
    <source>
        <dbReference type="Proteomes" id="UP000754644"/>
    </source>
</evidence>
<keyword evidence="3 5" id="KW-0663">Pyridoxal phosphate</keyword>
<dbReference type="InterPro" id="IPR001926">
    <property type="entry name" value="TrpB-like_PALP"/>
</dbReference>
<evidence type="ECO:0000256" key="5">
    <source>
        <dbReference type="PIRSR" id="PIRSR006278-2"/>
    </source>
</evidence>
<accession>A0A972VYF1</accession>
<dbReference type="EMBL" id="JABMOJ010000545">
    <property type="protein sequence ID" value="NQV66604.1"/>
    <property type="molecule type" value="Genomic_DNA"/>
</dbReference>
<dbReference type="PANTHER" id="PTHR43780:SF2">
    <property type="entry name" value="1-AMINOCYCLOPROPANE-1-CARBOXYLATE DEAMINASE-RELATED"/>
    <property type="match status" value="1"/>
</dbReference>
<sequence>MEDHSAGIKHTCVVSGRDIEVICLAALRPHGNKYYKLKYNLEFAREQGYTTLASFGGAWSNHLAALAQVGAAQGFSTVGIVRGERPVKLSMMLLDAEAQGMQLHFISRGDYRRRHESEFLAALQGRLTNCLVIPEGGTNGLAVRGTAEIVDEVARLSPAVDLIVLPVGTGGTLAGIAAALRPGVKVLGISVLKGTGAESGLEADVEALIAATSPPSPLARNWSIDHRFHCGGYAKCPTYLQDFILGWQRRHGMLLDPVYTGKLFYGLSQMLAQGEINADTRIVALHTGGEQGRRGYGFLTDEV</sequence>
<dbReference type="Proteomes" id="UP000754644">
    <property type="component" value="Unassembled WGS sequence"/>
</dbReference>
<feature type="domain" description="Tryptophan synthase beta chain-like PALP" evidence="6">
    <location>
        <begin position="33"/>
        <end position="288"/>
    </location>
</feature>
<evidence type="ECO:0000256" key="1">
    <source>
        <dbReference type="ARBA" id="ARBA00001933"/>
    </source>
</evidence>
<feature type="active site" description="Nucleophile" evidence="4">
    <location>
        <position position="60"/>
    </location>
</feature>
<protein>
    <submittedName>
        <fullName evidence="7">Pyridoxal-phosphate dependent enzyme</fullName>
    </submittedName>
</protein>
<evidence type="ECO:0000256" key="2">
    <source>
        <dbReference type="ARBA" id="ARBA00008639"/>
    </source>
</evidence>
<evidence type="ECO:0000256" key="4">
    <source>
        <dbReference type="PIRSR" id="PIRSR006278-1"/>
    </source>
</evidence>
<proteinExistence type="inferred from homology"/>
<comment type="caution">
    <text evidence="7">The sequence shown here is derived from an EMBL/GenBank/DDBJ whole genome shotgun (WGS) entry which is preliminary data.</text>
</comment>
<gene>
    <name evidence="7" type="ORF">HQ497_14700</name>
</gene>